<dbReference type="RefSeq" id="WP_109927394.1">
    <property type="nucleotide sequence ID" value="NZ_QGNZ01000006.1"/>
</dbReference>
<dbReference type="OrthoDB" id="920041at2"/>
<evidence type="ECO:0000313" key="2">
    <source>
        <dbReference type="EMBL" id="PWS25873.1"/>
    </source>
</evidence>
<gene>
    <name evidence="2" type="ORF">DHW03_18745</name>
</gene>
<proteinExistence type="predicted"/>
<evidence type="ECO:0000313" key="3">
    <source>
        <dbReference type="Proteomes" id="UP000245379"/>
    </source>
</evidence>
<name>A0A317EJ25_9SPHI</name>
<dbReference type="AlphaFoldDB" id="A0A317EJ25"/>
<evidence type="ECO:0000256" key="1">
    <source>
        <dbReference type="SAM" id="MobiDB-lite"/>
    </source>
</evidence>
<reference evidence="2 3" key="1">
    <citation type="submission" date="2018-05" db="EMBL/GenBank/DDBJ databases">
        <title>Pedobacter paludis sp. nov., isolated from wetland soil.</title>
        <authorList>
            <person name="Zhang Y."/>
            <person name="Wang G."/>
        </authorList>
    </citation>
    <scope>NUCLEOTIDE SEQUENCE [LARGE SCALE GENOMIC DNA]</scope>
    <source>
        <strain evidence="2 3">KCTC22721</strain>
    </source>
</reference>
<protein>
    <submittedName>
        <fullName evidence="2">Uncharacterized protein</fullName>
    </submittedName>
</protein>
<feature type="region of interest" description="Disordered" evidence="1">
    <location>
        <begin position="404"/>
        <end position="429"/>
    </location>
</feature>
<keyword evidence="3" id="KW-1185">Reference proteome</keyword>
<comment type="caution">
    <text evidence="2">The sequence shown here is derived from an EMBL/GenBank/DDBJ whole genome shotgun (WGS) entry which is preliminary data.</text>
</comment>
<accession>A0A317EJ25</accession>
<dbReference type="EMBL" id="QGNZ01000006">
    <property type="protein sequence ID" value="PWS25873.1"/>
    <property type="molecule type" value="Genomic_DNA"/>
</dbReference>
<sequence length="429" mass="49330">MSTTDISTLSYNLSRVDRSIADNLMDIDKSFGNDAQNVLDFIIFMSKKLNNNLFGYTRFTIKEYSEFTGITAQNLCSMHPDVAKGIAGNTVYSDHSFESILEFTLLKMLKNNILFSKVIQYKDDGNIIQLENFPILKDIIVQGGNVMGTKKIYEVRLSDVMMNGFVQRYYTLDTTRLPVIGKGKGGHSRKKIYIWLNKVFHIYSSRGNNEQIPFYSIDFLADIAGVRFKKELENKKQVEKEPKHKKEAVSNILKAIHKQINSEQNKLHFSFDYKFVNGDTSNPYQEDYFVQFDFKSNLHPDIVKQLQVSHNLKFSLLKDLRTFFDISYPIERLSKIEALESEADNFQRWLNNNDADLQKKVEILKNAHFKANNWDKKKELKDKEAISMIYSGFLSIEPVSIPQDPNSIPTSANSIPTDPNSISTAKEKA</sequence>
<organism evidence="2 3">
    <name type="scientific">Pedobacter yonginense</name>
    <dbReference type="NCBI Taxonomy" id="651869"/>
    <lineage>
        <taxon>Bacteria</taxon>
        <taxon>Pseudomonadati</taxon>
        <taxon>Bacteroidota</taxon>
        <taxon>Sphingobacteriia</taxon>
        <taxon>Sphingobacteriales</taxon>
        <taxon>Sphingobacteriaceae</taxon>
        <taxon>Pedobacter</taxon>
    </lineage>
</organism>
<dbReference type="Proteomes" id="UP000245379">
    <property type="component" value="Unassembled WGS sequence"/>
</dbReference>